<comment type="catalytic activity">
    <reaction evidence="12 13">
        <text>RNA(n) + a ribonucleoside 5'-triphosphate = RNA(n+1) + diphosphate</text>
        <dbReference type="Rhea" id="RHEA:21248"/>
        <dbReference type="Rhea" id="RHEA-COMP:14527"/>
        <dbReference type="Rhea" id="RHEA-COMP:17342"/>
        <dbReference type="ChEBI" id="CHEBI:33019"/>
        <dbReference type="ChEBI" id="CHEBI:61557"/>
        <dbReference type="ChEBI" id="CHEBI:140395"/>
        <dbReference type="EC" id="2.7.7.6"/>
    </reaction>
</comment>
<dbReference type="OrthoDB" id="270392at2759"/>
<dbReference type="InterPro" id="IPR007083">
    <property type="entry name" value="RNA_pol_Rpb1_4"/>
</dbReference>
<keyword evidence="8" id="KW-0862">Zinc</keyword>
<dbReference type="NCBIfam" id="NF006336">
    <property type="entry name" value="PRK08566.1"/>
    <property type="match status" value="1"/>
</dbReference>
<dbReference type="GO" id="GO:0003677">
    <property type="term" value="F:DNA binding"/>
    <property type="evidence" value="ECO:0007669"/>
    <property type="project" value="InterPro"/>
</dbReference>
<dbReference type="GO" id="GO:0006384">
    <property type="term" value="P:transcription initiation at RNA polymerase III promoter"/>
    <property type="evidence" value="ECO:0007669"/>
    <property type="project" value="EnsemblFungi"/>
</dbReference>
<evidence type="ECO:0000256" key="3">
    <source>
        <dbReference type="ARBA" id="ARBA00011206"/>
    </source>
</evidence>
<dbReference type="InterPro" id="IPR006592">
    <property type="entry name" value="RNA_pol_N"/>
</dbReference>
<dbReference type="Gene3D" id="1.10.274.100">
    <property type="entry name" value="RNA polymerase Rpb1, domain 3"/>
    <property type="match status" value="1"/>
</dbReference>
<dbReference type="FunFam" id="1.10.150.390:FF:000004">
    <property type="entry name" value="DNA-directed RNA polymerase subunit"/>
    <property type="match status" value="1"/>
</dbReference>
<evidence type="ECO:0000256" key="13">
    <source>
        <dbReference type="RuleBase" id="RU004279"/>
    </source>
</evidence>
<dbReference type="InterPro" id="IPR042102">
    <property type="entry name" value="RNA_pol_Rpb1_3_sf"/>
</dbReference>
<dbReference type="InParanoid" id="S7WA53"/>
<dbReference type="InterPro" id="IPR035697">
    <property type="entry name" value="RNAP_III_RPC1_N"/>
</dbReference>
<evidence type="ECO:0000256" key="8">
    <source>
        <dbReference type="ARBA" id="ARBA00022833"/>
    </source>
</evidence>
<evidence type="ECO:0000256" key="7">
    <source>
        <dbReference type="ARBA" id="ARBA00022723"/>
    </source>
</evidence>
<dbReference type="InterPro" id="IPR000722">
    <property type="entry name" value="RNA_pol_asu"/>
</dbReference>
<evidence type="ECO:0000313" key="15">
    <source>
        <dbReference type="EMBL" id="EPR79820.1"/>
    </source>
</evidence>
<evidence type="ECO:0000256" key="2">
    <source>
        <dbReference type="ARBA" id="ARBA00006460"/>
    </source>
</evidence>
<dbReference type="Proteomes" id="UP000014978">
    <property type="component" value="Unassembled WGS sequence"/>
</dbReference>
<dbReference type="AlphaFoldDB" id="S7WA53"/>
<dbReference type="PANTHER" id="PTHR48446:SF1">
    <property type="entry name" value="DNA-DIRECTED RNA POLYMERASE SUBUNIT BETA' N-TERMINAL SECTION"/>
    <property type="match status" value="1"/>
</dbReference>
<dbReference type="GO" id="GO:0005666">
    <property type="term" value="C:RNA polymerase III complex"/>
    <property type="evidence" value="ECO:0007669"/>
    <property type="project" value="EnsemblFungi"/>
</dbReference>
<evidence type="ECO:0000259" key="14">
    <source>
        <dbReference type="SMART" id="SM00663"/>
    </source>
</evidence>
<dbReference type="Pfam" id="PF00623">
    <property type="entry name" value="RNA_pol_Rpb1_2"/>
    <property type="match status" value="1"/>
</dbReference>
<name>S7WA53_SPRLO</name>
<dbReference type="Pfam" id="PF04983">
    <property type="entry name" value="RNA_pol_Rpb1_3"/>
    <property type="match status" value="1"/>
</dbReference>
<keyword evidence="4 13" id="KW-0240">DNA-directed RNA polymerase</keyword>
<dbReference type="InterPro" id="IPR007066">
    <property type="entry name" value="RNA_pol_Rpb1_3"/>
</dbReference>
<evidence type="ECO:0000256" key="1">
    <source>
        <dbReference type="ARBA" id="ARBA00004123"/>
    </source>
</evidence>
<comment type="similarity">
    <text evidence="2 13">Belongs to the RNA polymerase beta' chain family.</text>
</comment>
<dbReference type="InterPro" id="IPR044893">
    <property type="entry name" value="RNA_pol_Rpb1_clamp_domain"/>
</dbReference>
<dbReference type="GO" id="GO:0042797">
    <property type="term" value="P:tRNA transcription by RNA polymerase III"/>
    <property type="evidence" value="ECO:0007669"/>
    <property type="project" value="EnsemblFungi"/>
</dbReference>
<comment type="subcellular location">
    <subcellularLocation>
        <location evidence="1">Nucleus</location>
    </subcellularLocation>
</comment>
<dbReference type="GO" id="GO:0006386">
    <property type="term" value="P:termination of RNA polymerase III transcription"/>
    <property type="evidence" value="ECO:0007669"/>
    <property type="project" value="EnsemblFungi"/>
</dbReference>
<evidence type="ECO:0000256" key="5">
    <source>
        <dbReference type="ARBA" id="ARBA00022679"/>
    </source>
</evidence>
<dbReference type="HOGENOM" id="CLU_000487_3_0_1"/>
<dbReference type="Gene3D" id="2.40.40.20">
    <property type="match status" value="1"/>
</dbReference>
<dbReference type="InterPro" id="IPR015700">
    <property type="entry name" value="RPC1"/>
</dbReference>
<keyword evidence="5 13" id="KW-0808">Transferase</keyword>
<dbReference type="Gene3D" id="3.30.1490.180">
    <property type="entry name" value="RNA polymerase ii"/>
    <property type="match status" value="1"/>
</dbReference>
<reference evidence="16" key="1">
    <citation type="journal article" date="2013" name="PLoS Genet.">
        <title>The genome of Spraguea lophii and the basis of host-microsporidian interactions.</title>
        <authorList>
            <person name="Campbell S.E."/>
            <person name="Williams T.A."/>
            <person name="Yousuf A."/>
            <person name="Soanes D.M."/>
            <person name="Paszkiewicz K.H."/>
            <person name="Williams B.A.P."/>
        </authorList>
    </citation>
    <scope>NUCLEOTIDE SEQUENCE [LARGE SCALE GENOMIC DNA]</scope>
    <source>
        <strain evidence="16">42_110</strain>
    </source>
</reference>
<dbReference type="GO" id="GO:0046872">
    <property type="term" value="F:metal ion binding"/>
    <property type="evidence" value="ECO:0007669"/>
    <property type="project" value="UniProtKB-KW"/>
</dbReference>
<dbReference type="Gene3D" id="6.10.250.2940">
    <property type="match status" value="1"/>
</dbReference>
<dbReference type="SUPFAM" id="SSF64484">
    <property type="entry name" value="beta and beta-prime subunits of DNA dependent RNA-polymerase"/>
    <property type="match status" value="1"/>
</dbReference>
<dbReference type="EMBL" id="ATCN01000098">
    <property type="protein sequence ID" value="EPR79820.1"/>
    <property type="molecule type" value="Genomic_DNA"/>
</dbReference>
<evidence type="ECO:0000256" key="10">
    <source>
        <dbReference type="ARBA" id="ARBA00023163"/>
    </source>
</evidence>
<gene>
    <name evidence="15" type="ORF">SLOPH_2428</name>
</gene>
<dbReference type="OMA" id="NMNSIHN"/>
<dbReference type="SMART" id="SM00663">
    <property type="entry name" value="RPOLA_N"/>
    <property type="match status" value="1"/>
</dbReference>
<dbReference type="EC" id="2.7.7.6" evidence="13"/>
<dbReference type="Gene3D" id="4.10.860.120">
    <property type="entry name" value="RNA polymerase II, clamp domain"/>
    <property type="match status" value="1"/>
</dbReference>
<keyword evidence="6 13" id="KW-0548">Nucleotidyltransferase</keyword>
<dbReference type="VEuPathDB" id="MicrosporidiaDB:SLOPH_2428"/>
<dbReference type="Pfam" id="PF05000">
    <property type="entry name" value="RNA_pol_Rpb1_4"/>
    <property type="match status" value="1"/>
</dbReference>
<comment type="caution">
    <text evidence="15">The sequence shown here is derived from an EMBL/GenBank/DDBJ whole genome shotgun (WGS) entry which is preliminary data.</text>
</comment>
<comment type="function">
    <text evidence="13">DNA-dependent RNA polymerase catalyzes the transcription of DNA into RNA using the four ribonucleoside triphosphates as substrates.</text>
</comment>
<comment type="subunit">
    <text evidence="3">Component of the RNA polymerase III (Pol III) complex consisting of 17 subunits.</text>
</comment>
<sequence>MKEKVKQCPTLVTNFDGISFGLFSDEEILKMSVVEIKIKDLYDAENNIPAKSGPLDGKLGASLISNECEECKKSVSECNGHFGHIKLELPVFHVGFIKQIYNIMQMVCKSCGEMLLSEDRKFYYKKKIREVNDLEIVKKIILESKTCNICYSCNSYNGTVRKTGLKINYEKKIDVDGEEVNVKENLNPMTVYNIFKLIKEEDFELLAVKDPKNLIIKNIIVPPSVIRPSVSMEAENGSNEDDLTVKLSKIVHCNELLKNSISKGNGFSIIQDDWDFLQIQCGMLINSDVGKDKPIRGLIQRLKGKHGRFRGNLSGKRVDFSGRTVISPDPNISIEEVGIPQHMAKILTIEEKVTDFNKKKMQELIENGPNKYPGANYITSKQTKVKRFLMFGDRKTEAKNIKIGDKVERHLIDGDVVLFNRQPSLHRQSIMAHKTKIFNQRTLKLNICVCAPYNADFDGDEMNVHVPQRVEARAEALTLMGVKENLTTAKNGEILITPSQDFITALYLISSKDVFFDKVKVGNVLSWFLDGKVDIKPTITHPVELYTGKQILEALIKNSVSDFKTINLETKNKNLKKIEDGILAEEDGFVVIREGKYLFGRLDKSIVGGGYNSSLLYRIFKSSPKNCVNFMDNASKLCSRIMAELGFSIGLDDVIPTPSLVHGKSKIIDKGRSECKAEIKKYFDGNLEHIPGLTLEKTLEKILSHNLSQIRDDCGTLCINELSHKNSPLIMHRCGSKGSKINISQMVMCVGQQVISGGRIPNGFETRTLPHFSDSFAPEAKGFVGSSFFNGLTATEFLFHAVSGREGLVDTAVKTAETGYMQRRLMKALEDVVVTYDGKVRNLFNEIIQYKYGDDDFDPNKVEDGSINKERIFLDLISSVYTNNLKTTNISKKIPDFNEIEEAEIKKFLENKQPKIQKYELDDFENIFKARYQEEKNKILINFGTPVGVLAGQSIGEPGTQMTLKTFHFAGVSSMNITLGVPRLKEIINSTKNISTPILTIYSEQENVESARAIVENVKNYKTKDLIKSMKEVINKYELILELEVIDIKNVEIIKRQLKKEFKLENILVNNCKVIINSTDSKKKKEPYFQFKDLKRSILECDIKGIKEICRSVINKYQGSNYNILMEGSGLLKIFKINHIDQRKCVTNNIIEIYEVLGIEAARNSIINEIEYTMSNHGMKIDRKHIMLLADSMCARGEVLGITRFGINKMKISTLMMASFEQTADHLFDAAVYNRKDGIKGVSENIIVGSNIPIGTGMVELIYKE</sequence>
<dbReference type="GO" id="GO:0003899">
    <property type="term" value="F:DNA-directed RNA polymerase activity"/>
    <property type="evidence" value="ECO:0007669"/>
    <property type="project" value="UniProtKB-EC"/>
</dbReference>
<keyword evidence="11" id="KW-0539">Nucleus</keyword>
<organism evidence="15 16">
    <name type="scientific">Spraguea lophii (strain 42_110)</name>
    <name type="common">Microsporidian parasite</name>
    <dbReference type="NCBI Taxonomy" id="1358809"/>
    <lineage>
        <taxon>Eukaryota</taxon>
        <taxon>Fungi</taxon>
        <taxon>Fungi incertae sedis</taxon>
        <taxon>Microsporidia</taxon>
        <taxon>Spragueidae</taxon>
        <taxon>Spraguea</taxon>
    </lineage>
</organism>
<dbReference type="Gene3D" id="1.10.132.30">
    <property type="match status" value="1"/>
</dbReference>
<dbReference type="InterPro" id="IPR007081">
    <property type="entry name" value="RNA_pol_Rpb1_5"/>
</dbReference>
<dbReference type="FunFam" id="2.40.40.20:FF:000019">
    <property type="entry name" value="DNA-directed RNA polymerase II subunit RPB1"/>
    <property type="match status" value="1"/>
</dbReference>
<dbReference type="PANTHER" id="PTHR48446">
    <property type="entry name" value="DNA-DIRECTED RNA POLYMERASE SUBUNIT BETA' N-TERMINAL SECTION"/>
    <property type="match status" value="1"/>
</dbReference>
<dbReference type="STRING" id="1358809.S7WA53"/>
<evidence type="ECO:0000256" key="12">
    <source>
        <dbReference type="ARBA" id="ARBA00048552"/>
    </source>
</evidence>
<keyword evidence="16" id="KW-1185">Reference proteome</keyword>
<dbReference type="CDD" id="cd02583">
    <property type="entry name" value="RNAP_III_RPC1_N"/>
    <property type="match status" value="1"/>
</dbReference>
<evidence type="ECO:0000313" key="16">
    <source>
        <dbReference type="Proteomes" id="UP000014978"/>
    </source>
</evidence>
<dbReference type="GO" id="GO:0000785">
    <property type="term" value="C:chromatin"/>
    <property type="evidence" value="ECO:0007669"/>
    <property type="project" value="EnsemblFungi"/>
</dbReference>
<evidence type="ECO:0000256" key="9">
    <source>
        <dbReference type="ARBA" id="ARBA00022842"/>
    </source>
</evidence>
<keyword evidence="9" id="KW-0460">Magnesium</keyword>
<evidence type="ECO:0000256" key="4">
    <source>
        <dbReference type="ARBA" id="ARBA00022478"/>
    </source>
</evidence>
<dbReference type="InterPro" id="IPR038120">
    <property type="entry name" value="Rpb1_funnel_sf"/>
</dbReference>
<keyword evidence="10 13" id="KW-0804">Transcription</keyword>
<dbReference type="Pfam" id="PF04998">
    <property type="entry name" value="RNA_pol_Rpb1_5"/>
    <property type="match status" value="1"/>
</dbReference>
<dbReference type="Gene3D" id="6.20.50.80">
    <property type="match status" value="1"/>
</dbReference>
<dbReference type="Gene3D" id="1.10.150.390">
    <property type="match status" value="1"/>
</dbReference>
<dbReference type="FunCoup" id="S7WA53">
    <property type="interactions" value="213"/>
</dbReference>
<keyword evidence="7" id="KW-0479">Metal-binding</keyword>
<feature type="domain" description="RNA polymerase N-terminal" evidence="14">
    <location>
        <begin position="212"/>
        <end position="510"/>
    </location>
</feature>
<dbReference type="InterPro" id="IPR007080">
    <property type="entry name" value="RNA_pol_Rpb1_1"/>
</dbReference>
<accession>S7WA53</accession>
<evidence type="ECO:0000256" key="11">
    <source>
        <dbReference type="ARBA" id="ARBA00023242"/>
    </source>
</evidence>
<protein>
    <recommendedName>
        <fullName evidence="13">DNA-directed RNA polymerase subunit</fullName>
        <ecNumber evidence="13">2.7.7.6</ecNumber>
    </recommendedName>
</protein>
<dbReference type="Pfam" id="PF04997">
    <property type="entry name" value="RNA_pol_Rpb1_1"/>
    <property type="match status" value="1"/>
</dbReference>
<proteinExistence type="inferred from homology"/>
<evidence type="ECO:0000256" key="6">
    <source>
        <dbReference type="ARBA" id="ARBA00022695"/>
    </source>
</evidence>